<comment type="caution">
    <text evidence="1">The sequence shown here is derived from an EMBL/GenBank/DDBJ whole genome shotgun (WGS) entry which is preliminary data.</text>
</comment>
<evidence type="ECO:0000313" key="1">
    <source>
        <dbReference type="EMBL" id="GMG37081.1"/>
    </source>
</evidence>
<reference evidence="1" key="1">
    <citation type="submission" date="2023-04" db="EMBL/GenBank/DDBJ databases">
        <title>Ambrosiozyma monospora NBRC 1965.</title>
        <authorList>
            <person name="Ichikawa N."/>
            <person name="Sato H."/>
            <person name="Tonouchi N."/>
        </authorList>
    </citation>
    <scope>NUCLEOTIDE SEQUENCE</scope>
    <source>
        <strain evidence="1">NBRC 1965</strain>
    </source>
</reference>
<name>A0A9W6YZY6_AMBMO</name>
<accession>A0A9W6YZY6</accession>
<proteinExistence type="predicted"/>
<protein>
    <submittedName>
        <fullName evidence="1">Unnamed protein product</fullName>
    </submittedName>
</protein>
<dbReference type="EMBL" id="BSXU01002390">
    <property type="protein sequence ID" value="GMG37081.1"/>
    <property type="molecule type" value="Genomic_DNA"/>
</dbReference>
<keyword evidence="2" id="KW-1185">Reference proteome</keyword>
<evidence type="ECO:0000313" key="2">
    <source>
        <dbReference type="Proteomes" id="UP001165063"/>
    </source>
</evidence>
<gene>
    <name evidence="1" type="ORF">Amon01_000475200</name>
</gene>
<dbReference type="AlphaFoldDB" id="A0A9W6YZY6"/>
<organism evidence="1 2">
    <name type="scientific">Ambrosiozyma monospora</name>
    <name type="common">Yeast</name>
    <name type="synonym">Endomycopsis monosporus</name>
    <dbReference type="NCBI Taxonomy" id="43982"/>
    <lineage>
        <taxon>Eukaryota</taxon>
        <taxon>Fungi</taxon>
        <taxon>Dikarya</taxon>
        <taxon>Ascomycota</taxon>
        <taxon>Saccharomycotina</taxon>
        <taxon>Pichiomycetes</taxon>
        <taxon>Pichiales</taxon>
        <taxon>Pichiaceae</taxon>
        <taxon>Ambrosiozyma</taxon>
    </lineage>
</organism>
<dbReference type="Proteomes" id="UP001165063">
    <property type="component" value="Unassembled WGS sequence"/>
</dbReference>
<sequence>MGKDLTNPGFGKGMCDKERWEDGGFYIDLAENRNIWKHTIGHGPWPIDHQMIWVRIKIFDKSPNFKYIEIGCKLSSGRTRGCQNYNVACASQKIVFARAFPKPRPKTQDPCNGGRPWTGPELFQF</sequence>